<accession>A0A345SWL4</accession>
<dbReference type="AlphaFoldDB" id="A0A345SWL4"/>
<evidence type="ECO:0000313" key="8">
    <source>
        <dbReference type="EMBL" id="AXI78119.1"/>
    </source>
</evidence>
<dbReference type="KEGG" id="stri:C7M71_012370"/>
<keyword evidence="3" id="KW-0270">Exopolysaccharide synthesis</keyword>
<feature type="domain" description="Stealth protein CR4 conserved region 4" evidence="7">
    <location>
        <begin position="509"/>
        <end position="555"/>
    </location>
</feature>
<dbReference type="Proteomes" id="UP000249340">
    <property type="component" value="Chromosome"/>
</dbReference>
<feature type="domain" description="Stealth protein CR1 conserved region 1" evidence="5">
    <location>
        <begin position="246"/>
        <end position="272"/>
    </location>
</feature>
<organism evidence="8 9">
    <name type="scientific">Peterkaempfera bronchialis</name>
    <dbReference type="NCBI Taxonomy" id="2126346"/>
    <lineage>
        <taxon>Bacteria</taxon>
        <taxon>Bacillati</taxon>
        <taxon>Actinomycetota</taxon>
        <taxon>Actinomycetes</taxon>
        <taxon>Kitasatosporales</taxon>
        <taxon>Streptomycetaceae</taxon>
        <taxon>Peterkaempfera</taxon>
    </lineage>
</organism>
<evidence type="ECO:0000259" key="7">
    <source>
        <dbReference type="Pfam" id="PF17103"/>
    </source>
</evidence>
<evidence type="ECO:0000259" key="5">
    <source>
        <dbReference type="Pfam" id="PF17101"/>
    </source>
</evidence>
<comment type="similarity">
    <text evidence="1">Belongs to the stealth family.</text>
</comment>
<evidence type="ECO:0000259" key="6">
    <source>
        <dbReference type="Pfam" id="PF17102"/>
    </source>
</evidence>
<dbReference type="Pfam" id="PF11380">
    <property type="entry name" value="Stealth_CR2"/>
    <property type="match status" value="1"/>
</dbReference>
<gene>
    <name evidence="8" type="ORF">C7M71_012370</name>
</gene>
<evidence type="ECO:0000256" key="3">
    <source>
        <dbReference type="ARBA" id="ARBA00023169"/>
    </source>
</evidence>
<dbReference type="InterPro" id="IPR021520">
    <property type="entry name" value="Stealth_CR2"/>
</dbReference>
<dbReference type="GO" id="GO:0016772">
    <property type="term" value="F:transferase activity, transferring phosphorus-containing groups"/>
    <property type="evidence" value="ECO:0007669"/>
    <property type="project" value="InterPro"/>
</dbReference>
<feature type="domain" description="Stealth protein CR2 conserved region 2" evidence="4">
    <location>
        <begin position="283"/>
        <end position="388"/>
    </location>
</feature>
<dbReference type="Pfam" id="PF17103">
    <property type="entry name" value="Stealth_CR4"/>
    <property type="match status" value="1"/>
</dbReference>
<dbReference type="InterPro" id="IPR031357">
    <property type="entry name" value="Stealth_CR3"/>
</dbReference>
<dbReference type="PANTHER" id="PTHR24045:SF0">
    <property type="entry name" value="N-ACETYLGLUCOSAMINE-1-PHOSPHOTRANSFERASE SUBUNITS ALPHA_BETA"/>
    <property type="match status" value="1"/>
</dbReference>
<dbReference type="Pfam" id="PF17101">
    <property type="entry name" value="Stealth_CR1"/>
    <property type="match status" value="1"/>
</dbReference>
<proteinExistence type="inferred from homology"/>
<evidence type="ECO:0000259" key="4">
    <source>
        <dbReference type="Pfam" id="PF11380"/>
    </source>
</evidence>
<dbReference type="GO" id="GO:0000271">
    <property type="term" value="P:polysaccharide biosynthetic process"/>
    <property type="evidence" value="ECO:0007669"/>
    <property type="project" value="UniProtKB-KW"/>
</dbReference>
<dbReference type="PANTHER" id="PTHR24045">
    <property type="match status" value="1"/>
</dbReference>
<dbReference type="InterPro" id="IPR031358">
    <property type="entry name" value="Stealth_CR1"/>
</dbReference>
<dbReference type="EMBL" id="CP031264">
    <property type="protein sequence ID" value="AXI78119.1"/>
    <property type="molecule type" value="Genomic_DNA"/>
</dbReference>
<evidence type="ECO:0000313" key="9">
    <source>
        <dbReference type="Proteomes" id="UP000249340"/>
    </source>
</evidence>
<dbReference type="OrthoDB" id="9776077at2"/>
<feature type="domain" description="Stealth protein CR3 conserved region 3" evidence="6">
    <location>
        <begin position="434"/>
        <end position="481"/>
    </location>
</feature>
<name>A0A345SWL4_9ACTN</name>
<keyword evidence="9" id="KW-1185">Reference proteome</keyword>
<sequence length="560" mass="62619">MEENVTDAHGALPDLVIPERCELTFDLHPVTGYVHSGLTPLQAREENFAAVTGALDDAGVDWFAVRGFEDLATAVGVHGDDRERVFAALADLCARRPGYIQGVVPAPRTPRGPARGDDPKTWEKLAEAQVVRAVWYRTEPTRSLICGPRYGCDIEFWWPEERPDADADGDGDGGADQALVEALAEAPERLAAPRANRVARLIPAESETVEAPGNLFTRIAPQTATALRPVRTRPEFTVPLFDDFDFPVDVVYTWVDGNDPAWQRRRADASGEVYHAESASHSRFTNRDELRYSLRSLHLNAPWVRTIHLVTDDQVPDWLDTSVPGLKVVSHKEIFSDPSVLPTFNSHAIESQLHHIEGLAEHFLYFNDDMFIGRPVGPQLFFLTNGTARYFPARGRVPQGEVSPLDTPVDVATKNNRRVFQERFGRSITQVMEHAPYAMRRSVLDDLEREYPEVFRTTAANRFRSLSDHNIPSNLVHYYGYLTGRAIPSSNRFAYVALAAKDLPGRLARLLERRDRDTFCINDTFVEDDDPEGQNELLASFLEAYFPVAGPYEKAPVGGA</sequence>
<keyword evidence="2 8" id="KW-0808">Transferase</keyword>
<evidence type="ECO:0000256" key="1">
    <source>
        <dbReference type="ARBA" id="ARBA00007583"/>
    </source>
</evidence>
<dbReference type="InterPro" id="IPR031356">
    <property type="entry name" value="Stealth_CR4"/>
</dbReference>
<dbReference type="Pfam" id="PF17102">
    <property type="entry name" value="Stealth_CR3"/>
    <property type="match status" value="1"/>
</dbReference>
<dbReference type="InterPro" id="IPR047141">
    <property type="entry name" value="Stealth"/>
</dbReference>
<evidence type="ECO:0000256" key="2">
    <source>
        <dbReference type="ARBA" id="ARBA00022679"/>
    </source>
</evidence>
<reference evidence="9" key="1">
    <citation type="submission" date="2018-07" db="EMBL/GenBank/DDBJ databases">
        <title>Streptacidiphilus bronchialis DSM 106435 chromosome.</title>
        <authorList>
            <person name="Batra D."/>
            <person name="Gulvik C.A."/>
        </authorList>
    </citation>
    <scope>NUCLEOTIDE SEQUENCE [LARGE SCALE GENOMIC DNA]</scope>
    <source>
        <strain evidence="9">DSM 106435</strain>
    </source>
</reference>
<protein>
    <submittedName>
        <fullName evidence="8">Sugar phosphotransferase</fullName>
    </submittedName>
</protein>